<organism evidence="5 6">
    <name type="scientific">Corticicoccus populi</name>
    <dbReference type="NCBI Taxonomy" id="1812821"/>
    <lineage>
        <taxon>Bacteria</taxon>
        <taxon>Bacillati</taxon>
        <taxon>Bacillota</taxon>
        <taxon>Bacilli</taxon>
        <taxon>Bacillales</taxon>
        <taxon>Staphylococcaceae</taxon>
        <taxon>Corticicoccus</taxon>
    </lineage>
</organism>
<dbReference type="PANTHER" id="PTHR45987">
    <property type="entry name" value="39S RIBOSOMAL PROTEIN L12"/>
    <property type="match status" value="1"/>
</dbReference>
<feature type="domain" description="Large ribosomal subunit protein bL12 C-terminal" evidence="4">
    <location>
        <begin position="48"/>
        <end position="76"/>
    </location>
</feature>
<reference evidence="6" key="1">
    <citation type="journal article" date="2019" name="Int. J. Syst. Evol. Microbiol.">
        <title>The Global Catalogue of Microorganisms (GCM) 10K type strain sequencing project: providing services to taxonomists for standard genome sequencing and annotation.</title>
        <authorList>
            <consortium name="The Broad Institute Genomics Platform"/>
            <consortium name="The Broad Institute Genome Sequencing Center for Infectious Disease"/>
            <person name="Wu L."/>
            <person name="Ma J."/>
        </authorList>
    </citation>
    <scope>NUCLEOTIDE SEQUENCE [LARGE SCALE GENOMIC DNA]</scope>
    <source>
        <strain evidence="6">KCTC 33575</strain>
    </source>
</reference>
<comment type="caution">
    <text evidence="5">The sequence shown here is derived from an EMBL/GenBank/DDBJ whole genome shotgun (WGS) entry which is preliminary data.</text>
</comment>
<feature type="transmembrane region" description="Helical" evidence="3">
    <location>
        <begin position="6"/>
        <end position="23"/>
    </location>
</feature>
<evidence type="ECO:0000256" key="3">
    <source>
        <dbReference type="SAM" id="Phobius"/>
    </source>
</evidence>
<sequence>MTLEFILILLVIIMIISFILAKIKKRPKQDFRSVDSVLPEVRERLNSDEDSVKIIKYVREETGLGLIDAKALVDREKGDGTRMDDKELADSVDAMLLEGESEIKIIKHVRTETGLGLKDAKDYVDEVKNKQ</sequence>
<dbReference type="Gene3D" id="3.30.1390.10">
    <property type="match status" value="2"/>
</dbReference>
<name>A0ABW5WUQ3_9STAP</name>
<evidence type="ECO:0000313" key="6">
    <source>
        <dbReference type="Proteomes" id="UP001597519"/>
    </source>
</evidence>
<dbReference type="PANTHER" id="PTHR45987:SF4">
    <property type="entry name" value="LARGE RIBOSOMAL SUBUNIT PROTEIN BL12M"/>
    <property type="match status" value="1"/>
</dbReference>
<evidence type="ECO:0000256" key="2">
    <source>
        <dbReference type="ARBA" id="ARBA00023274"/>
    </source>
</evidence>
<evidence type="ECO:0000256" key="1">
    <source>
        <dbReference type="ARBA" id="ARBA00022980"/>
    </source>
</evidence>
<evidence type="ECO:0000313" key="5">
    <source>
        <dbReference type="EMBL" id="MFD2829757.1"/>
    </source>
</evidence>
<dbReference type="InterPro" id="IPR000206">
    <property type="entry name" value="Ribosomal_bL12"/>
</dbReference>
<keyword evidence="3" id="KW-0472">Membrane</keyword>
<accession>A0ABW5WUQ3</accession>
<proteinExistence type="predicted"/>
<keyword evidence="1 5" id="KW-0689">Ribosomal protein</keyword>
<dbReference type="InterPro" id="IPR014719">
    <property type="entry name" value="Ribosomal_bL12_C/ClpS-like"/>
</dbReference>
<dbReference type="InterPro" id="IPR013823">
    <property type="entry name" value="Ribosomal_bL12_C"/>
</dbReference>
<dbReference type="RefSeq" id="WP_377772050.1">
    <property type="nucleotide sequence ID" value="NZ_JBHUOQ010000001.1"/>
</dbReference>
<feature type="domain" description="Large ribosomal subunit protein bL12 C-terminal" evidence="4">
    <location>
        <begin position="99"/>
        <end position="127"/>
    </location>
</feature>
<keyword evidence="3" id="KW-1133">Transmembrane helix</keyword>
<keyword evidence="2" id="KW-0687">Ribonucleoprotein</keyword>
<evidence type="ECO:0000259" key="4">
    <source>
        <dbReference type="Pfam" id="PF00542"/>
    </source>
</evidence>
<protein>
    <submittedName>
        <fullName evidence="5">Ribosomal protein L7/L12</fullName>
    </submittedName>
</protein>
<keyword evidence="6" id="KW-1185">Reference proteome</keyword>
<dbReference type="Pfam" id="PF00542">
    <property type="entry name" value="Ribosomal_L12"/>
    <property type="match status" value="2"/>
</dbReference>
<dbReference type="GO" id="GO:0005840">
    <property type="term" value="C:ribosome"/>
    <property type="evidence" value="ECO:0007669"/>
    <property type="project" value="UniProtKB-KW"/>
</dbReference>
<dbReference type="EMBL" id="JBHUOQ010000001">
    <property type="protein sequence ID" value="MFD2829757.1"/>
    <property type="molecule type" value="Genomic_DNA"/>
</dbReference>
<dbReference type="Proteomes" id="UP001597519">
    <property type="component" value="Unassembled WGS sequence"/>
</dbReference>
<dbReference type="SUPFAM" id="SSF54736">
    <property type="entry name" value="ClpS-like"/>
    <property type="match status" value="2"/>
</dbReference>
<gene>
    <name evidence="5" type="ORF">ACFSX4_04695</name>
</gene>
<keyword evidence="3" id="KW-0812">Transmembrane</keyword>